<dbReference type="EMBL" id="SLUK01000007">
    <property type="protein sequence ID" value="TCL42918.1"/>
    <property type="molecule type" value="Genomic_DNA"/>
</dbReference>
<dbReference type="GO" id="GO:0003824">
    <property type="term" value="F:catalytic activity"/>
    <property type="evidence" value="ECO:0007669"/>
    <property type="project" value="UniProtKB-ARBA"/>
</dbReference>
<protein>
    <submittedName>
        <fullName evidence="2">Cysteine desulfurase family protein</fullName>
    </submittedName>
</protein>
<dbReference type="InterPro" id="IPR015421">
    <property type="entry name" value="PyrdxlP-dep_Trfase_major"/>
</dbReference>
<feature type="domain" description="Aminotransferase class V" evidence="1">
    <location>
        <begin position="2"/>
        <end position="365"/>
    </location>
</feature>
<dbReference type="SUPFAM" id="SSF53383">
    <property type="entry name" value="PLP-dependent transferases"/>
    <property type="match status" value="1"/>
</dbReference>
<name>A0A9X8Y7U5_9FIRM</name>
<dbReference type="InterPro" id="IPR015422">
    <property type="entry name" value="PyrdxlP-dep_Trfase_small"/>
</dbReference>
<dbReference type="Proteomes" id="UP000294682">
    <property type="component" value="Unassembled WGS sequence"/>
</dbReference>
<dbReference type="Gene3D" id="3.40.640.10">
    <property type="entry name" value="Type I PLP-dependent aspartate aminotransferase-like (Major domain)"/>
    <property type="match status" value="1"/>
</dbReference>
<evidence type="ECO:0000313" key="3">
    <source>
        <dbReference type="Proteomes" id="UP000294682"/>
    </source>
</evidence>
<dbReference type="Gene3D" id="3.90.1150.10">
    <property type="entry name" value="Aspartate Aminotransferase, domain 1"/>
    <property type="match status" value="1"/>
</dbReference>
<dbReference type="InterPro" id="IPR015424">
    <property type="entry name" value="PyrdxlP-dep_Trfase"/>
</dbReference>
<evidence type="ECO:0000313" key="2">
    <source>
        <dbReference type="EMBL" id="TCL42918.1"/>
    </source>
</evidence>
<dbReference type="Pfam" id="PF00266">
    <property type="entry name" value="Aminotran_5"/>
    <property type="match status" value="1"/>
</dbReference>
<comment type="caution">
    <text evidence="2">The sequence shown here is derived from an EMBL/GenBank/DDBJ whole genome shotgun (WGS) entry which is preliminary data.</text>
</comment>
<sequence length="384" mass="41074">MIYFDNAATSYPKPRFTLDAVGEAFRRYGANPGRGGHKMAIETSEMVFKARQELITLLGGEDPERVVFTQNCTGATNLAIKGILRAGDHVIISSMEHNAVWRPVDALARAGVIRYDIATVVPDDPAATVENFRRLLRSNTRLICCVHGSNVFGTLQPVEEICAMAHGEGILFLLDAAQTAGVLPIDLRELPADFICIAAHKGLYAPTALGALIVNCDEPLGTLLEGGSGSLSKEPAMPPFLPDRLEAGTVNTMGIAGLRGGLRFLRRRTVAGIHRSEMALTDYLYEGLEKIDGVILYNRPQLPVLSFGIEGMSGEAVTEALAQKGFALRGGFHCSPLAHQTMGTYESGTARIGIGAFNTREQAAALLRAVAAASCRQRGAVADP</sequence>
<dbReference type="AlphaFoldDB" id="A0A9X8Y7U5"/>
<accession>A0A9X8Y7U5</accession>
<dbReference type="PANTHER" id="PTHR43586:SF4">
    <property type="entry name" value="ISOPENICILLIN N EPIMERASE"/>
    <property type="match status" value="1"/>
</dbReference>
<gene>
    <name evidence="2" type="ORF">EDD78_10719</name>
</gene>
<keyword evidence="3" id="KW-1185">Reference proteome</keyword>
<dbReference type="PANTHER" id="PTHR43586">
    <property type="entry name" value="CYSTEINE DESULFURASE"/>
    <property type="match status" value="1"/>
</dbReference>
<dbReference type="InterPro" id="IPR000192">
    <property type="entry name" value="Aminotrans_V_dom"/>
</dbReference>
<organism evidence="2 3">
    <name type="scientific">Harryflintia acetispora</name>
    <dbReference type="NCBI Taxonomy" id="1849041"/>
    <lineage>
        <taxon>Bacteria</taxon>
        <taxon>Bacillati</taxon>
        <taxon>Bacillota</taxon>
        <taxon>Clostridia</taxon>
        <taxon>Eubacteriales</taxon>
        <taxon>Oscillospiraceae</taxon>
        <taxon>Harryflintia</taxon>
    </lineage>
</organism>
<dbReference type="RefSeq" id="WP_132084679.1">
    <property type="nucleotide sequence ID" value="NZ_SLUK01000007.1"/>
</dbReference>
<evidence type="ECO:0000259" key="1">
    <source>
        <dbReference type="Pfam" id="PF00266"/>
    </source>
</evidence>
<reference evidence="2 3" key="1">
    <citation type="submission" date="2019-03" db="EMBL/GenBank/DDBJ databases">
        <title>Genomic Encyclopedia of Type Strains, Phase IV (KMG-IV): sequencing the most valuable type-strain genomes for metagenomic binning, comparative biology and taxonomic classification.</title>
        <authorList>
            <person name="Goeker M."/>
        </authorList>
    </citation>
    <scope>NUCLEOTIDE SEQUENCE [LARGE SCALE GENOMIC DNA]</scope>
    <source>
        <strain evidence="2 3">DSM 100433</strain>
    </source>
</reference>
<proteinExistence type="predicted"/>